<reference evidence="1" key="1">
    <citation type="submission" date="2022-08" db="EMBL/GenBank/DDBJ databases">
        <authorList>
            <consortium name="DOE Joint Genome Institute"/>
            <person name="Min B."/>
            <person name="Riley R."/>
            <person name="Sierra-Patev S."/>
            <person name="Naranjo-Ortiz M."/>
            <person name="Looney B."/>
            <person name="Konkel Z."/>
            <person name="Slot J.C."/>
            <person name="Sakamoto Y."/>
            <person name="Steenwyk J.L."/>
            <person name="Rokas A."/>
            <person name="Carro J."/>
            <person name="Camarero S."/>
            <person name="Ferreira P."/>
            <person name="Molpeceres G."/>
            <person name="Ruiz-Duenas F.J."/>
            <person name="Serrano A."/>
            <person name="Henrissat B."/>
            <person name="Drula E."/>
            <person name="Hughes K.W."/>
            <person name="Mata J.L."/>
            <person name="Ishikawa N.K."/>
            <person name="Vargas-Isla R."/>
            <person name="Ushijima S."/>
            <person name="Smith C.A."/>
            <person name="Ahrendt S."/>
            <person name="Andreopoulos W."/>
            <person name="He G."/>
            <person name="Labutti K."/>
            <person name="Lipzen A."/>
            <person name="Ng V."/>
            <person name="Sandor L."/>
            <person name="Barry K."/>
            <person name="Martinez A.T."/>
            <person name="Xiao Y."/>
            <person name="Gibbons J.G."/>
            <person name="Terashima K."/>
            <person name="Hibbett D.S."/>
            <person name="Grigoriev I.V."/>
        </authorList>
    </citation>
    <scope>NUCLEOTIDE SEQUENCE</scope>
    <source>
        <strain evidence="1">Sp2 HRB7682 ss15</strain>
    </source>
</reference>
<dbReference type="Proteomes" id="UP001150238">
    <property type="component" value="Unassembled WGS sequence"/>
</dbReference>
<proteinExistence type="predicted"/>
<comment type="caution">
    <text evidence="1">The sequence shown here is derived from an EMBL/GenBank/DDBJ whole genome shotgun (WGS) entry which is preliminary data.</text>
</comment>
<sequence length="50" mass="5944">MWTLDLTTFTGLAMLIYLHPQNALYISSPSYFMLHYVWQGFDKARCYFTS</sequence>
<name>A0A9W9DXY5_9AGAR</name>
<accession>A0A9W9DXY5</accession>
<evidence type="ECO:0000313" key="2">
    <source>
        <dbReference type="Proteomes" id="UP001150238"/>
    </source>
</evidence>
<organism evidence="1 2">
    <name type="scientific">Lentinula lateritia</name>
    <dbReference type="NCBI Taxonomy" id="40482"/>
    <lineage>
        <taxon>Eukaryota</taxon>
        <taxon>Fungi</taxon>
        <taxon>Dikarya</taxon>
        <taxon>Basidiomycota</taxon>
        <taxon>Agaricomycotina</taxon>
        <taxon>Agaricomycetes</taxon>
        <taxon>Agaricomycetidae</taxon>
        <taxon>Agaricales</taxon>
        <taxon>Marasmiineae</taxon>
        <taxon>Omphalotaceae</taxon>
        <taxon>Lentinula</taxon>
    </lineage>
</organism>
<reference evidence="1" key="2">
    <citation type="journal article" date="2023" name="Proc. Natl. Acad. Sci. U.S.A.">
        <title>A global phylogenomic analysis of the shiitake genus Lentinula.</title>
        <authorList>
            <person name="Sierra-Patev S."/>
            <person name="Min B."/>
            <person name="Naranjo-Ortiz M."/>
            <person name="Looney B."/>
            <person name="Konkel Z."/>
            <person name="Slot J.C."/>
            <person name="Sakamoto Y."/>
            <person name="Steenwyk J.L."/>
            <person name="Rokas A."/>
            <person name="Carro J."/>
            <person name="Camarero S."/>
            <person name="Ferreira P."/>
            <person name="Molpeceres G."/>
            <person name="Ruiz-Duenas F.J."/>
            <person name="Serrano A."/>
            <person name="Henrissat B."/>
            <person name="Drula E."/>
            <person name="Hughes K.W."/>
            <person name="Mata J.L."/>
            <person name="Ishikawa N.K."/>
            <person name="Vargas-Isla R."/>
            <person name="Ushijima S."/>
            <person name="Smith C.A."/>
            <person name="Donoghue J."/>
            <person name="Ahrendt S."/>
            <person name="Andreopoulos W."/>
            <person name="He G."/>
            <person name="LaButti K."/>
            <person name="Lipzen A."/>
            <person name="Ng V."/>
            <person name="Riley R."/>
            <person name="Sandor L."/>
            <person name="Barry K."/>
            <person name="Martinez A.T."/>
            <person name="Xiao Y."/>
            <person name="Gibbons J.G."/>
            <person name="Terashima K."/>
            <person name="Grigoriev I.V."/>
            <person name="Hibbett D."/>
        </authorList>
    </citation>
    <scope>NUCLEOTIDE SEQUENCE</scope>
    <source>
        <strain evidence="1">Sp2 HRB7682 ss15</strain>
    </source>
</reference>
<dbReference type="EMBL" id="JANVFS010000006">
    <property type="protein sequence ID" value="KAJ4491516.1"/>
    <property type="molecule type" value="Genomic_DNA"/>
</dbReference>
<evidence type="ECO:0000313" key="1">
    <source>
        <dbReference type="EMBL" id="KAJ4491516.1"/>
    </source>
</evidence>
<gene>
    <name evidence="1" type="ORF">C8J55DRAFT_450132</name>
</gene>
<dbReference type="AlphaFoldDB" id="A0A9W9DXY5"/>
<protein>
    <submittedName>
        <fullName evidence="1">Uncharacterized protein</fullName>
    </submittedName>
</protein>